<evidence type="ECO:0000259" key="12">
    <source>
        <dbReference type="PROSITE" id="PS51192"/>
    </source>
</evidence>
<proteinExistence type="inferred from homology"/>
<feature type="domain" description="HSA" evidence="14">
    <location>
        <begin position="228"/>
        <end position="300"/>
    </location>
</feature>
<dbReference type="PANTHER" id="PTHR45685">
    <property type="entry name" value="HELICASE SRCAP-RELATED"/>
    <property type="match status" value="1"/>
</dbReference>
<evidence type="ECO:0000256" key="9">
    <source>
        <dbReference type="ARBA" id="ARBA00023159"/>
    </source>
</evidence>
<keyword evidence="4" id="KW-0378">Hydrolase</keyword>
<name>A0ABR3B8V6_PHYBL</name>
<feature type="region of interest" description="Disordered" evidence="11">
    <location>
        <begin position="1"/>
        <end position="29"/>
    </location>
</feature>
<dbReference type="PROSITE" id="PS51204">
    <property type="entry name" value="HSA"/>
    <property type="match status" value="1"/>
</dbReference>
<gene>
    <name evidence="15" type="ORF">J3Q64DRAFT_1633683</name>
</gene>
<keyword evidence="16" id="KW-1185">Reference proteome</keyword>
<feature type="compositionally biased region" description="Acidic residues" evidence="11">
    <location>
        <begin position="480"/>
        <end position="510"/>
    </location>
</feature>
<evidence type="ECO:0000259" key="13">
    <source>
        <dbReference type="PROSITE" id="PS51194"/>
    </source>
</evidence>
<feature type="compositionally biased region" description="Basic and acidic residues" evidence="11">
    <location>
        <begin position="421"/>
        <end position="432"/>
    </location>
</feature>
<evidence type="ECO:0000256" key="5">
    <source>
        <dbReference type="ARBA" id="ARBA00022806"/>
    </source>
</evidence>
<dbReference type="Pfam" id="PF00176">
    <property type="entry name" value="SNF2-rel_dom"/>
    <property type="match status" value="1"/>
</dbReference>
<evidence type="ECO:0000256" key="8">
    <source>
        <dbReference type="ARBA" id="ARBA00023125"/>
    </source>
</evidence>
<evidence type="ECO:0000259" key="14">
    <source>
        <dbReference type="PROSITE" id="PS51204"/>
    </source>
</evidence>
<dbReference type="InterPro" id="IPR038718">
    <property type="entry name" value="SNF2-like_sf"/>
</dbReference>
<dbReference type="CDD" id="cd18793">
    <property type="entry name" value="SF2_C_SNF"/>
    <property type="match status" value="1"/>
</dbReference>
<dbReference type="Gene3D" id="3.40.50.10810">
    <property type="entry name" value="Tandem AAA-ATPase domain"/>
    <property type="match status" value="1"/>
</dbReference>
<evidence type="ECO:0000256" key="10">
    <source>
        <dbReference type="ARBA" id="ARBA00023242"/>
    </source>
</evidence>
<feature type="region of interest" description="Disordered" evidence="11">
    <location>
        <begin position="359"/>
        <end position="510"/>
    </location>
</feature>
<evidence type="ECO:0000313" key="15">
    <source>
        <dbReference type="EMBL" id="KAL0092411.1"/>
    </source>
</evidence>
<evidence type="ECO:0000313" key="16">
    <source>
        <dbReference type="Proteomes" id="UP001448207"/>
    </source>
</evidence>
<organism evidence="15 16">
    <name type="scientific">Phycomyces blakesleeanus</name>
    <dbReference type="NCBI Taxonomy" id="4837"/>
    <lineage>
        <taxon>Eukaryota</taxon>
        <taxon>Fungi</taxon>
        <taxon>Fungi incertae sedis</taxon>
        <taxon>Mucoromycota</taxon>
        <taxon>Mucoromycotina</taxon>
        <taxon>Mucoromycetes</taxon>
        <taxon>Mucorales</taxon>
        <taxon>Phycomycetaceae</taxon>
        <taxon>Phycomyces</taxon>
    </lineage>
</organism>
<dbReference type="CDD" id="cd18003">
    <property type="entry name" value="DEXQc_SRCAP"/>
    <property type="match status" value="1"/>
</dbReference>
<reference evidence="15 16" key="1">
    <citation type="submission" date="2024-04" db="EMBL/GenBank/DDBJ databases">
        <title>Symmetric and asymmetric DNA N6-adenine methylation regulates different biological responses in Mucorales.</title>
        <authorList>
            <consortium name="Lawrence Berkeley National Laboratory"/>
            <person name="Lax C."/>
            <person name="Mondo S.J."/>
            <person name="Osorio-Concepcion M."/>
            <person name="Muszewska A."/>
            <person name="Corrochano-Luque M."/>
            <person name="Gutierrez G."/>
            <person name="Riley R."/>
            <person name="Lipzen A."/>
            <person name="Guo J."/>
            <person name="Hundley H."/>
            <person name="Amirebrahimi M."/>
            <person name="Ng V."/>
            <person name="Lorenzo-Gutierrez D."/>
            <person name="Binder U."/>
            <person name="Yang J."/>
            <person name="Song Y."/>
            <person name="Canovas D."/>
            <person name="Navarro E."/>
            <person name="Freitag M."/>
            <person name="Gabaldon T."/>
            <person name="Grigoriev I.V."/>
            <person name="Corrochano L.M."/>
            <person name="Nicolas F.E."/>
            <person name="Garre V."/>
        </authorList>
    </citation>
    <scope>NUCLEOTIDE SEQUENCE [LARGE SCALE GENOMIC DNA]</scope>
    <source>
        <strain evidence="15 16">L51</strain>
    </source>
</reference>
<feature type="compositionally biased region" description="Polar residues" evidence="11">
    <location>
        <begin position="433"/>
        <end position="470"/>
    </location>
</feature>
<dbReference type="InterPro" id="IPR050520">
    <property type="entry name" value="INO80/SWR1_helicase"/>
</dbReference>
<dbReference type="SUPFAM" id="SSF52540">
    <property type="entry name" value="P-loop containing nucleoside triphosphate hydrolases"/>
    <property type="match status" value="2"/>
</dbReference>
<dbReference type="Pfam" id="PF00271">
    <property type="entry name" value="Helicase_C"/>
    <property type="match status" value="1"/>
</dbReference>
<dbReference type="Gene3D" id="3.40.50.300">
    <property type="entry name" value="P-loop containing nucleotide triphosphate hydrolases"/>
    <property type="match status" value="1"/>
</dbReference>
<dbReference type="Pfam" id="PF07529">
    <property type="entry name" value="HSA"/>
    <property type="match status" value="1"/>
</dbReference>
<keyword evidence="9" id="KW-0010">Activator</keyword>
<dbReference type="SMART" id="SM00487">
    <property type="entry name" value="DEXDc"/>
    <property type="match status" value="1"/>
</dbReference>
<keyword evidence="7" id="KW-0156">Chromatin regulator</keyword>
<feature type="region of interest" description="Disordered" evidence="11">
    <location>
        <begin position="524"/>
        <end position="581"/>
    </location>
</feature>
<dbReference type="InterPro" id="IPR000330">
    <property type="entry name" value="SNF2_N"/>
</dbReference>
<feature type="region of interest" description="Disordered" evidence="11">
    <location>
        <begin position="1385"/>
        <end position="1416"/>
    </location>
</feature>
<dbReference type="Proteomes" id="UP001448207">
    <property type="component" value="Unassembled WGS sequence"/>
</dbReference>
<evidence type="ECO:0000256" key="4">
    <source>
        <dbReference type="ARBA" id="ARBA00022801"/>
    </source>
</evidence>
<evidence type="ECO:0000256" key="2">
    <source>
        <dbReference type="ARBA" id="ARBA00009220"/>
    </source>
</evidence>
<dbReference type="InterPro" id="IPR014012">
    <property type="entry name" value="HSA_dom"/>
</dbReference>
<feature type="compositionally biased region" description="Acidic residues" evidence="11">
    <location>
        <begin position="388"/>
        <end position="410"/>
    </location>
</feature>
<evidence type="ECO:0000256" key="1">
    <source>
        <dbReference type="ARBA" id="ARBA00004123"/>
    </source>
</evidence>
<evidence type="ECO:0000256" key="11">
    <source>
        <dbReference type="SAM" id="MobiDB-lite"/>
    </source>
</evidence>
<keyword evidence="8" id="KW-0238">DNA-binding</keyword>
<dbReference type="InterPro" id="IPR027417">
    <property type="entry name" value="P-loop_NTPase"/>
</dbReference>
<sequence>MILPGWGRPETTNQNHQNHQNHQTATLLSIPKTPLDQMRNEWLLEREKKLQAILSRHDATVRELYHLEVYQTMLGYNPEAMARNNDERLLKFTQNYDLWDLVDEHLFQKNQSSRNTRKPLTQRRTSIVQLLQNSVNQDTALISSDAPKPFEPAYTSLVHTGTGIRRHHRQFHNLRDYMDSFVSIDDNEDITPKQADELFKKEIIIRQRLEALQARGGFSTRLQAVASRRPAGIERTLDTHHDVLVQHCIAAAKNFQSNTKYRRNAARRCAKAVDRYWESIRTHDKRLVKEESRRMAKLAKWAAQQVKKKWKVVERVCEARHEELLKEEQAKKGRRHLELILEHSEQMLGVRMEELSHKPLSVSKDSGSNVGSPEPDWEEDERDHRIEEEGESEDDAEELEELTADQDLSVEELMKKYNYRPNEDSESDRNGAKSDSGNTDISEAGNTHQNFDNEQTLSLDSESENRTQPVNHDDEYGVQADDEEEDIPIENDGESEDDDVELNGLAEEAEMSVEELMKRYNYNPSYVQSDTDADDEEDDVEEKEEEKEEKEEEKEEEEKKAEKEEQQEELPTAVNSKTSSSTALVTLAEPELPTGTTLKTTNVDTPIPFLLRGTLREYQHVGLDWLASLYSNGLNGILADEMGLGKTIQTIALLAYLACEKGIWGPHLIVVPTSVILNWEMEFKRWLPGFKILTYYGNPKERKEKRFGWSKENAFHVCITSYQLVIQDQTAFRRKAWQYLVLDEAHHIKNFRSQRWQVLLNFNSRRRLLLTGTPLQNNLMELWSLLYFLMPNGISQSMPIGFANLKEFQEWFSHPVDRMIEGQQGMDEESRQAIQKLHTVLRPYLLRRLKADVEKQLPEKHEHIVYCRLSKRQRYLYDDFMSRAKTKETLSGANFLSIINCLMQLRKVCNHPDLFEERPILTSFSMTDQVQVQGERIEKWVRKRFLPIQEQNLRKTLFGFLGLILMQHETEMSATVAKDMSFLDATPLFVDVIKRHTIRGHFAESRGVVSKDYQDLKKYAAYRETQKHLACAQRWQSMLSVNQFRCGRQPVYGAGLIDILRRPVADTEYQRFFPSAKDKRTFLDRTESVRNMVQSYEKRMKDNNETLERYGFVTPPAVIYRPKPNLLPPYCPPVLSSQLRTILDNDIFHPIQSRLSIAFPDKRLLQFDCGKLQKLEKLLRVLAAGGHRALIFTQMTRVLDVLETFLNMHGHRYLRLDGATKIEQRQGLTEQFNNDKRILCFILSTRSGGLGINLTGADTVIFYDSDWNPSMDKQCQDRTHRIGQTRDVHIYRFVTEFTIEENIFKKANQKRMLDNVIIQDGAFTTDYFHRMDWWRDLPEVTGSSGGQPVDFEKALLEAEGDENDAAAAIAARNEMAMDEIEFEDSIASQPQKQPLEEEEPRRQSSPGSYEDEDEDEMQLAVGHVDQYMLRFWEREMFGKYLGFGGLPEPDRIEEEGVDLV</sequence>
<dbReference type="InterPro" id="IPR001650">
    <property type="entry name" value="Helicase_C-like"/>
</dbReference>
<dbReference type="PANTHER" id="PTHR45685:SF1">
    <property type="entry name" value="HELICASE SRCAP"/>
    <property type="match status" value="1"/>
</dbReference>
<comment type="subcellular location">
    <subcellularLocation>
        <location evidence="1">Nucleus</location>
    </subcellularLocation>
</comment>
<dbReference type="InterPro" id="IPR049730">
    <property type="entry name" value="SNF2/RAD54-like_C"/>
</dbReference>
<evidence type="ECO:0000256" key="3">
    <source>
        <dbReference type="ARBA" id="ARBA00022741"/>
    </source>
</evidence>
<keyword evidence="10" id="KW-0539">Nucleus</keyword>
<dbReference type="PROSITE" id="PS51192">
    <property type="entry name" value="HELICASE_ATP_BIND_1"/>
    <property type="match status" value="1"/>
</dbReference>
<accession>A0ABR3B8V6</accession>
<keyword evidence="5" id="KW-0347">Helicase</keyword>
<feature type="compositionally biased region" description="Acidic residues" evidence="11">
    <location>
        <begin position="531"/>
        <end position="556"/>
    </location>
</feature>
<dbReference type="EMBL" id="JBCLYO010000002">
    <property type="protein sequence ID" value="KAL0092411.1"/>
    <property type="molecule type" value="Genomic_DNA"/>
</dbReference>
<feature type="compositionally biased region" description="Low complexity" evidence="11">
    <location>
        <begin position="11"/>
        <end position="24"/>
    </location>
</feature>
<comment type="caution">
    <text evidence="15">The sequence shown here is derived from an EMBL/GenBank/DDBJ whole genome shotgun (WGS) entry which is preliminary data.</text>
</comment>
<feature type="domain" description="Helicase ATP-binding" evidence="12">
    <location>
        <begin position="627"/>
        <end position="792"/>
    </location>
</feature>
<protein>
    <submittedName>
        <fullName evidence="15">SNF2 family N-terminal domain-containing protein</fullName>
    </submittedName>
</protein>
<evidence type="ECO:0000256" key="7">
    <source>
        <dbReference type="ARBA" id="ARBA00022853"/>
    </source>
</evidence>
<dbReference type="PROSITE" id="PS51194">
    <property type="entry name" value="HELICASE_CTER"/>
    <property type="match status" value="1"/>
</dbReference>
<evidence type="ECO:0000256" key="6">
    <source>
        <dbReference type="ARBA" id="ARBA00022840"/>
    </source>
</evidence>
<dbReference type="Gene3D" id="1.20.120.850">
    <property type="entry name" value="SWI2/SNF2 ATPases, N-terminal domain"/>
    <property type="match status" value="1"/>
</dbReference>
<dbReference type="SMART" id="SM00573">
    <property type="entry name" value="HSA"/>
    <property type="match status" value="1"/>
</dbReference>
<feature type="domain" description="Helicase C-terminal" evidence="13">
    <location>
        <begin position="1174"/>
        <end position="1324"/>
    </location>
</feature>
<keyword evidence="3" id="KW-0547">Nucleotide-binding</keyword>
<dbReference type="InterPro" id="IPR014001">
    <property type="entry name" value="Helicase_ATP-bd"/>
</dbReference>
<comment type="similarity">
    <text evidence="2">Belongs to the SNF2/RAD54 helicase family. SWR1 subfamily.</text>
</comment>
<dbReference type="SMART" id="SM00490">
    <property type="entry name" value="HELICc"/>
    <property type="match status" value="1"/>
</dbReference>
<keyword evidence="6" id="KW-0067">ATP-binding</keyword>